<evidence type="ECO:0000259" key="3">
    <source>
        <dbReference type="Pfam" id="PF01965"/>
    </source>
</evidence>
<gene>
    <name evidence="4" type="ORF">GMARGA_LOCUS23076</name>
</gene>
<evidence type="ECO:0000313" key="5">
    <source>
        <dbReference type="Proteomes" id="UP000789901"/>
    </source>
</evidence>
<dbReference type="EMBL" id="CAJVQB010023015">
    <property type="protein sequence ID" value="CAG8800897.1"/>
    <property type="molecule type" value="Genomic_DNA"/>
</dbReference>
<dbReference type="NCBIfam" id="TIGR01383">
    <property type="entry name" value="not_thiJ"/>
    <property type="match status" value="1"/>
</dbReference>
<organism evidence="4 5">
    <name type="scientific">Gigaspora margarita</name>
    <dbReference type="NCBI Taxonomy" id="4874"/>
    <lineage>
        <taxon>Eukaryota</taxon>
        <taxon>Fungi</taxon>
        <taxon>Fungi incertae sedis</taxon>
        <taxon>Mucoromycota</taxon>
        <taxon>Glomeromycotina</taxon>
        <taxon>Glomeromycetes</taxon>
        <taxon>Diversisporales</taxon>
        <taxon>Gigasporaceae</taxon>
        <taxon>Gigaspora</taxon>
    </lineage>
</organism>
<dbReference type="CDD" id="cd03135">
    <property type="entry name" value="GATase1_DJ-1"/>
    <property type="match status" value="1"/>
</dbReference>
<dbReference type="InterPro" id="IPR050325">
    <property type="entry name" value="Prot/Nucl_acid_deglycase"/>
</dbReference>
<comment type="catalytic activity">
    <reaction evidence="2">
        <text>methylglyoxal + H2O = (R)-lactate + H(+)</text>
        <dbReference type="Rhea" id="RHEA:27754"/>
        <dbReference type="ChEBI" id="CHEBI:15377"/>
        <dbReference type="ChEBI" id="CHEBI:15378"/>
        <dbReference type="ChEBI" id="CHEBI:16004"/>
        <dbReference type="ChEBI" id="CHEBI:17158"/>
        <dbReference type="EC" id="4.2.1.130"/>
    </reaction>
</comment>
<dbReference type="InterPro" id="IPR029062">
    <property type="entry name" value="Class_I_gatase-like"/>
</dbReference>
<dbReference type="InterPro" id="IPR006287">
    <property type="entry name" value="DJ-1"/>
</dbReference>
<dbReference type="Proteomes" id="UP000789901">
    <property type="component" value="Unassembled WGS sequence"/>
</dbReference>
<name>A0ABN7VV60_GIGMA</name>
<dbReference type="InterPro" id="IPR002818">
    <property type="entry name" value="DJ-1/PfpI"/>
</dbReference>
<evidence type="ECO:0000256" key="2">
    <source>
        <dbReference type="ARBA" id="ARBA00048082"/>
    </source>
</evidence>
<comment type="caution">
    <text evidence="4">The sequence shown here is derived from an EMBL/GenBank/DDBJ whole genome shotgun (WGS) entry which is preliminary data.</text>
</comment>
<dbReference type="PANTHER" id="PTHR48094">
    <property type="entry name" value="PROTEIN/NUCLEIC ACID DEGLYCASE DJ-1-RELATED"/>
    <property type="match status" value="1"/>
</dbReference>
<keyword evidence="5" id="KW-1185">Reference proteome</keyword>
<protein>
    <recommendedName>
        <fullName evidence="1">D-lactate dehydratase</fullName>
        <ecNumber evidence="1">4.2.1.130</ecNumber>
    </recommendedName>
</protein>
<reference evidence="4 5" key="1">
    <citation type="submission" date="2021-06" db="EMBL/GenBank/DDBJ databases">
        <authorList>
            <person name="Kallberg Y."/>
            <person name="Tangrot J."/>
            <person name="Rosling A."/>
        </authorList>
    </citation>
    <scope>NUCLEOTIDE SEQUENCE [LARGE SCALE GENOMIC DNA]</scope>
    <source>
        <strain evidence="4 5">120-4 pot B 10/14</strain>
    </source>
</reference>
<dbReference type="EC" id="4.2.1.130" evidence="1"/>
<sequence length="217" mass="23261">MTNQESKKALVLVADGTEEMEAVTTTDVLRRAQLDVTIAGFSLKNANYAKCSRGVMIVPDIAFSSISDFDVYDVIVIPGGLNGAETLSSSKKIQDLLVSAYNKGKIVAAICAGPLAIKMAGINLGGEITSHPVIKERLEGFNNLILNLLKLTTHKLNITIDILGYSYREDSVVVHNKVITSRGPGTSLLFGLTIVEQLLGEAKRNEVSSPMMLASPL</sequence>
<accession>A0ABN7VV60</accession>
<proteinExistence type="predicted"/>
<evidence type="ECO:0000313" key="4">
    <source>
        <dbReference type="EMBL" id="CAG8800897.1"/>
    </source>
</evidence>
<dbReference type="PANTHER" id="PTHR48094:SF12">
    <property type="entry name" value="PARKINSON DISEASE PROTEIN 7 HOMOLOG"/>
    <property type="match status" value="1"/>
</dbReference>
<dbReference type="SUPFAM" id="SSF52317">
    <property type="entry name" value="Class I glutamine amidotransferase-like"/>
    <property type="match status" value="1"/>
</dbReference>
<evidence type="ECO:0000256" key="1">
    <source>
        <dbReference type="ARBA" id="ARBA00013134"/>
    </source>
</evidence>
<feature type="domain" description="DJ-1/PfpI" evidence="3">
    <location>
        <begin position="7"/>
        <end position="197"/>
    </location>
</feature>
<dbReference type="Gene3D" id="3.40.50.880">
    <property type="match status" value="1"/>
</dbReference>
<dbReference type="Pfam" id="PF01965">
    <property type="entry name" value="DJ-1_PfpI"/>
    <property type="match status" value="1"/>
</dbReference>